<sequence>NIGFTENTFWQILKKIRPSLYEALYIKHKKDEESFALIVSAFENQTLISGIIKSRTNGGMIVDVLDIEAFLPGSQIDIKHIINYDIYIEQKMQFKVIQINPELKNVVISHRIISEADINIKRKKIIDQLEKGQILEGVVKNITSFGVFIDLGGIDGLIHITDLTWSRINHANEILELDQKIKVVILDFDYEKTRIQLGLKQLYPDPWEDIDKKIKVLDNVPGKVLSIVDYGAIIEISEGLDGLVHINDLSWTRKIKNTSHFLKVGAILNFVILDIDKRTRKLQLGYKQQIEDPWDKLDFEKGSIHWGMVEDFVSKGAIVVFNNDVTAFIPSRHLRKLNGYKLKKGEYANFIVIEFDKNRKDIMVSHTNTFAKQLNSSSNSGKITTNIKYVADSDDGEDYSIEKDILPLESTFNNYNVGDITTGIVFEIADYGAYIKMPDGIESLIRVYEMSWNSQLCYAQDFMEIGDLVEVIITSINKDTKEIFSSIRQLKQDPWININSTYPTGSIHTGIVKKLTNFGIIVSLTKDIDGVIDTSIYKDKLIKNRFDFIDLGDFVDVEILKLDITDRKLFLEVVKKKS</sequence>
<evidence type="ECO:0000313" key="5">
    <source>
        <dbReference type="EMBL" id="OXE95284.1"/>
    </source>
</evidence>
<proteinExistence type="inferred from homology"/>
<keyword evidence="3" id="KW-0687">Ribonucleoprotein</keyword>
<evidence type="ECO:0000313" key="6">
    <source>
        <dbReference type="Proteomes" id="UP000214684"/>
    </source>
</evidence>
<evidence type="ECO:0000259" key="4">
    <source>
        <dbReference type="PROSITE" id="PS50126"/>
    </source>
</evidence>
<comment type="caution">
    <text evidence="5">The sequence shown here is derived from an EMBL/GenBank/DDBJ whole genome shotgun (WGS) entry which is preliminary data.</text>
</comment>
<dbReference type="PANTHER" id="PTHR10724">
    <property type="entry name" value="30S RIBOSOMAL PROTEIN S1"/>
    <property type="match status" value="1"/>
</dbReference>
<dbReference type="CDD" id="cd00164">
    <property type="entry name" value="S1_like"/>
    <property type="match status" value="1"/>
</dbReference>
<dbReference type="Gene3D" id="2.40.50.140">
    <property type="entry name" value="Nucleic acid-binding proteins"/>
    <property type="match status" value="6"/>
</dbReference>
<accession>A0A227NC87</accession>
<dbReference type="GO" id="GO:0003729">
    <property type="term" value="F:mRNA binding"/>
    <property type="evidence" value="ECO:0007669"/>
    <property type="project" value="TreeGrafter"/>
</dbReference>
<dbReference type="SUPFAM" id="SSF50249">
    <property type="entry name" value="Nucleic acid-binding proteins"/>
    <property type="match status" value="6"/>
</dbReference>
<dbReference type="Pfam" id="PF00575">
    <property type="entry name" value="S1"/>
    <property type="match status" value="5"/>
</dbReference>
<feature type="non-terminal residue" evidence="5">
    <location>
        <position position="1"/>
    </location>
</feature>
<dbReference type="PANTHER" id="PTHR10724:SF7">
    <property type="entry name" value="SMALL RIBOSOMAL SUBUNIT PROTEIN BS1C"/>
    <property type="match status" value="1"/>
</dbReference>
<keyword evidence="6" id="KW-1185">Reference proteome</keyword>
<dbReference type="GO" id="GO:0003735">
    <property type="term" value="F:structural constituent of ribosome"/>
    <property type="evidence" value="ECO:0007669"/>
    <property type="project" value="TreeGrafter"/>
</dbReference>
<dbReference type="InterPro" id="IPR012340">
    <property type="entry name" value="NA-bd_OB-fold"/>
</dbReference>
<dbReference type="PRINTS" id="PR00681">
    <property type="entry name" value="RIBOSOMALS1"/>
</dbReference>
<dbReference type="InterPro" id="IPR035104">
    <property type="entry name" value="Ribosomal_protein_S1-like"/>
</dbReference>
<dbReference type="PROSITE" id="PS50126">
    <property type="entry name" value="S1"/>
    <property type="match status" value="6"/>
</dbReference>
<feature type="domain" description="S1 motif" evidence="4">
    <location>
        <begin position="302"/>
        <end position="367"/>
    </location>
</feature>
<reference evidence="5 6" key="1">
    <citation type="submission" date="2016-11" db="EMBL/GenBank/DDBJ databases">
        <title>Whole genomes of Flavobacteriaceae.</title>
        <authorList>
            <person name="Stine C."/>
            <person name="Li C."/>
            <person name="Tadesse D."/>
        </authorList>
    </citation>
    <scope>NUCLEOTIDE SEQUENCE [LARGE SCALE GENOMIC DNA]</scope>
    <source>
        <strain evidence="5 6">DSM 24704</strain>
    </source>
</reference>
<dbReference type="SMART" id="SM00316">
    <property type="entry name" value="S1"/>
    <property type="match status" value="6"/>
</dbReference>
<dbReference type="AlphaFoldDB" id="A0A227NC87"/>
<dbReference type="InterPro" id="IPR050437">
    <property type="entry name" value="Ribos_protein_bS1-like"/>
</dbReference>
<dbReference type="InterPro" id="IPR003029">
    <property type="entry name" value="S1_domain"/>
</dbReference>
<dbReference type="GO" id="GO:0006412">
    <property type="term" value="P:translation"/>
    <property type="evidence" value="ECO:0007669"/>
    <property type="project" value="TreeGrafter"/>
</dbReference>
<evidence type="ECO:0000256" key="2">
    <source>
        <dbReference type="ARBA" id="ARBA00022980"/>
    </source>
</evidence>
<evidence type="ECO:0000256" key="3">
    <source>
        <dbReference type="ARBA" id="ARBA00023274"/>
    </source>
</evidence>
<protein>
    <recommendedName>
        <fullName evidence="4">S1 motif domain-containing protein</fullName>
    </recommendedName>
</protein>
<dbReference type="EMBL" id="MUGS01000113">
    <property type="protein sequence ID" value="OXE95284.1"/>
    <property type="molecule type" value="Genomic_DNA"/>
</dbReference>
<organism evidence="5 6">
    <name type="scientific">Flavobacterium araucananum</name>
    <dbReference type="NCBI Taxonomy" id="946678"/>
    <lineage>
        <taxon>Bacteria</taxon>
        <taxon>Pseudomonadati</taxon>
        <taxon>Bacteroidota</taxon>
        <taxon>Flavobacteriia</taxon>
        <taxon>Flavobacteriales</taxon>
        <taxon>Flavobacteriaceae</taxon>
        <taxon>Flavobacterium</taxon>
    </lineage>
</organism>
<gene>
    <name evidence="5" type="ORF">B0A64_24570</name>
</gene>
<feature type="domain" description="S1 motif" evidence="4">
    <location>
        <begin position="45"/>
        <end position="111"/>
    </location>
</feature>
<dbReference type="GO" id="GO:0022627">
    <property type="term" value="C:cytosolic small ribosomal subunit"/>
    <property type="evidence" value="ECO:0007669"/>
    <property type="project" value="TreeGrafter"/>
</dbReference>
<dbReference type="OrthoDB" id="9804077at2"/>
<dbReference type="Proteomes" id="UP000214684">
    <property type="component" value="Unassembled WGS sequence"/>
</dbReference>
<keyword evidence="2" id="KW-0689">Ribosomal protein</keyword>
<dbReference type="RefSeq" id="WP_089482076.1">
    <property type="nucleotide sequence ID" value="NZ_MUGS01000113.1"/>
</dbReference>
<feature type="domain" description="S1 motif" evidence="4">
    <location>
        <begin position="217"/>
        <end position="287"/>
    </location>
</feature>
<dbReference type="CDD" id="cd05688">
    <property type="entry name" value="S1_RPS1_repeat_ec3"/>
    <property type="match status" value="1"/>
</dbReference>
<dbReference type="CDD" id="cd04465">
    <property type="entry name" value="S1_RPS1_repeat_ec2_hs2"/>
    <property type="match status" value="1"/>
</dbReference>
<comment type="similarity">
    <text evidence="1">Belongs to the bacterial ribosomal protein bS1 family.</text>
</comment>
<name>A0A227NC87_9FLAO</name>
<evidence type="ECO:0000256" key="1">
    <source>
        <dbReference type="ARBA" id="ARBA00006767"/>
    </source>
</evidence>
<feature type="domain" description="S1 motif" evidence="4">
    <location>
        <begin position="505"/>
        <end position="574"/>
    </location>
</feature>
<feature type="domain" description="S1 motif" evidence="4">
    <location>
        <begin position="132"/>
        <end position="200"/>
    </location>
</feature>
<feature type="domain" description="S1 motif" evidence="4">
    <location>
        <begin position="418"/>
        <end position="488"/>
    </location>
</feature>